<dbReference type="Proteomes" id="UP000237056">
    <property type="component" value="Unassembled WGS sequence"/>
</dbReference>
<sequence length="343" mass="40081">MKKYSLLILCSLSLSFFNIHAQKGARIGYIDMEYILEKMPAFAEANNQLEQKAQKWKQEMEEKRNEITKLKESLKTEKVLLTKELIQEREEEIAFHEKELSDYQQKRFGPNGDLISQKAVLIKPIQDQVFNAVQDIAEAKNYDYIFDKSSDLTMLFAKKNLDISDKVVTVLLRAERKEKLTKKQLADEAEKERKEEAASENPQLAERQKKLEEKKEQAQKLAEERKLANEAKKKEFEEKRAKLLEEKAAKKNGTVSATSKTETPNTVANEDKKQNQELKKQELEDKKAAQQEARQKLIDERKQKLEEQKKALEDKKKKILEDREAAKKAREEELKNKTEQKKP</sequence>
<feature type="compositionally biased region" description="Polar residues" evidence="4">
    <location>
        <begin position="253"/>
        <end position="268"/>
    </location>
</feature>
<feature type="region of interest" description="Disordered" evidence="4">
    <location>
        <begin position="184"/>
        <end position="343"/>
    </location>
</feature>
<evidence type="ECO:0000256" key="2">
    <source>
        <dbReference type="ARBA" id="ARBA00022729"/>
    </source>
</evidence>
<evidence type="ECO:0000256" key="1">
    <source>
        <dbReference type="ARBA" id="ARBA00009091"/>
    </source>
</evidence>
<evidence type="ECO:0000313" key="7">
    <source>
        <dbReference type="Proteomes" id="UP000237056"/>
    </source>
</evidence>
<dbReference type="SUPFAM" id="SSF111384">
    <property type="entry name" value="OmpH-like"/>
    <property type="match status" value="1"/>
</dbReference>
<keyword evidence="2 5" id="KW-0732">Signal</keyword>
<dbReference type="EMBL" id="PQNY01000010">
    <property type="protein sequence ID" value="POS01421.1"/>
    <property type="molecule type" value="Genomic_DNA"/>
</dbReference>
<keyword evidence="7" id="KW-1185">Reference proteome</keyword>
<feature type="compositionally biased region" description="Basic and acidic residues" evidence="4">
    <location>
        <begin position="269"/>
        <end position="343"/>
    </location>
</feature>
<dbReference type="RefSeq" id="WP_103726279.1">
    <property type="nucleotide sequence ID" value="NZ_PQNY01000010.1"/>
</dbReference>
<dbReference type="PANTHER" id="PTHR35089:SF1">
    <property type="entry name" value="CHAPERONE PROTEIN SKP"/>
    <property type="match status" value="1"/>
</dbReference>
<accession>A0A2S4N6V9</accession>
<feature type="signal peptide" evidence="5">
    <location>
        <begin position="1"/>
        <end position="21"/>
    </location>
</feature>
<feature type="compositionally biased region" description="Basic and acidic residues" evidence="4">
    <location>
        <begin position="184"/>
        <end position="197"/>
    </location>
</feature>
<feature type="coiled-coil region" evidence="3">
    <location>
        <begin position="39"/>
        <end position="106"/>
    </location>
</feature>
<dbReference type="Pfam" id="PF03938">
    <property type="entry name" value="OmpH"/>
    <property type="match status" value="1"/>
</dbReference>
<dbReference type="InterPro" id="IPR005632">
    <property type="entry name" value="Chaperone_Skp"/>
</dbReference>
<dbReference type="Gene3D" id="3.30.910.20">
    <property type="entry name" value="Skp domain"/>
    <property type="match status" value="1"/>
</dbReference>
<keyword evidence="3" id="KW-0175">Coiled coil</keyword>
<protein>
    <submittedName>
        <fullName evidence="6">Periplasmic chaperone for outer membrane proteins Skp</fullName>
    </submittedName>
</protein>
<dbReference type="PANTHER" id="PTHR35089">
    <property type="entry name" value="CHAPERONE PROTEIN SKP"/>
    <property type="match status" value="1"/>
</dbReference>
<comment type="caution">
    <text evidence="6">The sequence shown here is derived from an EMBL/GenBank/DDBJ whole genome shotgun (WGS) entry which is preliminary data.</text>
</comment>
<organism evidence="6 7">
    <name type="scientific">Flavobacterium croceum DSM 17960</name>
    <dbReference type="NCBI Taxonomy" id="1121886"/>
    <lineage>
        <taxon>Bacteria</taxon>
        <taxon>Pseudomonadati</taxon>
        <taxon>Bacteroidota</taxon>
        <taxon>Flavobacteriia</taxon>
        <taxon>Flavobacteriales</taxon>
        <taxon>Flavobacteriaceae</taxon>
        <taxon>Flavobacterium</taxon>
    </lineage>
</organism>
<dbReference type="GO" id="GO:0050821">
    <property type="term" value="P:protein stabilization"/>
    <property type="evidence" value="ECO:0007669"/>
    <property type="project" value="TreeGrafter"/>
</dbReference>
<comment type="similarity">
    <text evidence="1">Belongs to the Skp family.</text>
</comment>
<gene>
    <name evidence="6" type="ORF">Q361_1104</name>
</gene>
<name>A0A2S4N6V9_9FLAO</name>
<reference evidence="6 7" key="1">
    <citation type="submission" date="2018-01" db="EMBL/GenBank/DDBJ databases">
        <title>Genomic Encyclopedia of Type Strains, Phase I: the one thousand microbial genomes (KMG-I) project.</title>
        <authorList>
            <person name="Goeker M."/>
        </authorList>
    </citation>
    <scope>NUCLEOTIDE SEQUENCE [LARGE SCALE GENOMIC DNA]</scope>
    <source>
        <strain evidence="6 7">DSM 17960</strain>
    </source>
</reference>
<evidence type="ECO:0000256" key="4">
    <source>
        <dbReference type="SAM" id="MobiDB-lite"/>
    </source>
</evidence>
<dbReference type="GO" id="GO:0051082">
    <property type="term" value="F:unfolded protein binding"/>
    <property type="evidence" value="ECO:0007669"/>
    <property type="project" value="InterPro"/>
</dbReference>
<dbReference type="OrthoDB" id="9788552at2"/>
<evidence type="ECO:0000313" key="6">
    <source>
        <dbReference type="EMBL" id="POS01421.1"/>
    </source>
</evidence>
<evidence type="ECO:0000256" key="3">
    <source>
        <dbReference type="SAM" id="Coils"/>
    </source>
</evidence>
<dbReference type="SMART" id="SM00935">
    <property type="entry name" value="OmpH"/>
    <property type="match status" value="1"/>
</dbReference>
<evidence type="ECO:0000256" key="5">
    <source>
        <dbReference type="SAM" id="SignalP"/>
    </source>
</evidence>
<feature type="chain" id="PRO_5015603697" evidence="5">
    <location>
        <begin position="22"/>
        <end position="343"/>
    </location>
</feature>
<proteinExistence type="inferred from homology"/>
<dbReference type="InterPro" id="IPR024930">
    <property type="entry name" value="Skp_dom_sf"/>
</dbReference>
<feature type="compositionally biased region" description="Basic and acidic residues" evidence="4">
    <location>
        <begin position="206"/>
        <end position="249"/>
    </location>
</feature>
<dbReference type="AlphaFoldDB" id="A0A2S4N6V9"/>
<dbReference type="GO" id="GO:0005829">
    <property type="term" value="C:cytosol"/>
    <property type="evidence" value="ECO:0007669"/>
    <property type="project" value="TreeGrafter"/>
</dbReference>